<dbReference type="InterPro" id="IPR036527">
    <property type="entry name" value="SCP2_sterol-bd_dom_sf"/>
</dbReference>
<dbReference type="SUPFAM" id="SSF55718">
    <property type="entry name" value="SCP-like"/>
    <property type="match status" value="1"/>
</dbReference>
<name>A0A9X7VZ33_9BACL</name>
<dbReference type="Gene3D" id="3.40.630.30">
    <property type="match status" value="2"/>
</dbReference>
<dbReference type="InterPro" id="IPR000182">
    <property type="entry name" value="GNAT_dom"/>
</dbReference>
<dbReference type="SUPFAM" id="SSF55729">
    <property type="entry name" value="Acyl-CoA N-acyltransferases (Nat)"/>
    <property type="match status" value="1"/>
</dbReference>
<dbReference type="InterPro" id="IPR041380">
    <property type="entry name" value="Acetyltransf_17"/>
</dbReference>
<dbReference type="InterPro" id="IPR016181">
    <property type="entry name" value="Acyl_CoA_acyltransferase"/>
</dbReference>
<keyword evidence="3" id="KW-1185">Reference proteome</keyword>
<protein>
    <submittedName>
        <fullName evidence="2">GNAT family N-acetyltransferase</fullName>
    </submittedName>
</protein>
<gene>
    <name evidence="2" type="ORF">JZ786_01060</name>
</gene>
<dbReference type="Gene3D" id="3.30.1050.10">
    <property type="entry name" value="SCP2 sterol-binding domain"/>
    <property type="match status" value="1"/>
</dbReference>
<accession>A0A9X7VZ33</accession>
<dbReference type="InterPro" id="IPR025559">
    <property type="entry name" value="Eis_dom"/>
</dbReference>
<dbReference type="Pfam" id="PF17668">
    <property type="entry name" value="Acetyltransf_17"/>
    <property type="match status" value="1"/>
</dbReference>
<evidence type="ECO:0000313" key="3">
    <source>
        <dbReference type="Proteomes" id="UP000663505"/>
    </source>
</evidence>
<dbReference type="InterPro" id="IPR051554">
    <property type="entry name" value="Acetyltransferase_Eis"/>
</dbReference>
<dbReference type="PANTHER" id="PTHR37817">
    <property type="entry name" value="N-ACETYLTRANSFERASE EIS"/>
    <property type="match status" value="1"/>
</dbReference>
<dbReference type="GO" id="GO:0034069">
    <property type="term" value="F:aminoglycoside N-acetyltransferase activity"/>
    <property type="evidence" value="ECO:0007669"/>
    <property type="project" value="TreeGrafter"/>
</dbReference>
<organism evidence="2 3">
    <name type="scientific">Alicyclobacillus mengziensis</name>
    <dbReference type="NCBI Taxonomy" id="2931921"/>
    <lineage>
        <taxon>Bacteria</taxon>
        <taxon>Bacillati</taxon>
        <taxon>Bacillota</taxon>
        <taxon>Bacilli</taxon>
        <taxon>Bacillales</taxon>
        <taxon>Alicyclobacillaceae</taxon>
        <taxon>Alicyclobacillus</taxon>
    </lineage>
</organism>
<dbReference type="GO" id="GO:0030649">
    <property type="term" value="P:aminoglycoside antibiotic catabolic process"/>
    <property type="evidence" value="ECO:0007669"/>
    <property type="project" value="TreeGrafter"/>
</dbReference>
<dbReference type="Pfam" id="PF13527">
    <property type="entry name" value="Acetyltransf_9"/>
    <property type="match status" value="1"/>
</dbReference>
<dbReference type="Proteomes" id="UP000663505">
    <property type="component" value="Chromosome"/>
</dbReference>
<evidence type="ECO:0000313" key="2">
    <source>
        <dbReference type="EMBL" id="QSO47679.1"/>
    </source>
</evidence>
<evidence type="ECO:0000259" key="1">
    <source>
        <dbReference type="PROSITE" id="PS51186"/>
    </source>
</evidence>
<dbReference type="PROSITE" id="PS51186">
    <property type="entry name" value="GNAT"/>
    <property type="match status" value="1"/>
</dbReference>
<dbReference type="KEGG" id="afx:JZ786_01060"/>
<dbReference type="Pfam" id="PF13530">
    <property type="entry name" value="SCP2_2"/>
    <property type="match status" value="1"/>
</dbReference>
<dbReference type="PANTHER" id="PTHR37817:SF1">
    <property type="entry name" value="N-ACETYLTRANSFERASE EIS"/>
    <property type="match status" value="1"/>
</dbReference>
<feature type="domain" description="N-acetyltransferase" evidence="1">
    <location>
        <begin position="2"/>
        <end position="146"/>
    </location>
</feature>
<proteinExistence type="predicted"/>
<dbReference type="AlphaFoldDB" id="A0A9X7VZ33"/>
<dbReference type="EMBL" id="CP071182">
    <property type="protein sequence ID" value="QSO47679.1"/>
    <property type="molecule type" value="Genomic_DNA"/>
</dbReference>
<dbReference type="RefSeq" id="WP_206657023.1">
    <property type="nucleotide sequence ID" value="NZ_CP071182.1"/>
</dbReference>
<sequence length="403" mass="46131">MDEIRTLRQEDIDGSLKLSQFAFQYEIPESEWIEARQDTNPEQIYAVYVNNNLAAKLHLLPFSVYIGGVPFAMGGVAGVATWPEYRRGGRVAQLLHHALGVMKDAGQVVSLLAPFSFSFYRKYGWEHCIDRKQYTIHKVDWPKFSDAVGSVRRSDDLNELKPPYETFASRYSGMLQRTDEWWQRREKRWGTAIRAGYQTESGAAEGYIVYQVKQSTLTIHEFVYITEEARQGLWNFINNHDSMADKVTLIAPTNDVLPFLLPNPRITQEIVPYFMARIVDVEKFLRQFPFVRFPLAHDASNLSNTLLNIRVTDVHAPWNEGTFQVRLPVADSGDVTVERLSVDSSDSLLDVVSMDIQTLTAVMFGYQRPSLLQQLGRISGSRETIQALEQSLPPQTPFLYDFF</sequence>
<reference evidence="2 3" key="1">
    <citation type="submission" date="2021-02" db="EMBL/GenBank/DDBJ databases">
        <title>Alicyclobacillus curvatus sp. nov. and Alicyclobacillus mengziensis sp. nov., two acidophilic bacteria isolated from acid mine drainage.</title>
        <authorList>
            <person name="Huang Y."/>
        </authorList>
    </citation>
    <scope>NUCLEOTIDE SEQUENCE [LARGE SCALE GENOMIC DNA]</scope>
    <source>
        <strain evidence="2 3">S30H14</strain>
    </source>
</reference>